<reference evidence="10 11" key="1">
    <citation type="journal article" date="2007" name="Nature">
        <title>Evolution of genes and genomes on the Drosophila phylogeny.</title>
        <authorList>
            <consortium name="Drosophila 12 Genomes Consortium"/>
            <person name="Clark A.G."/>
            <person name="Eisen M.B."/>
            <person name="Smith D.R."/>
            <person name="Bergman C.M."/>
            <person name="Oliver B."/>
            <person name="Markow T.A."/>
            <person name="Kaufman T.C."/>
            <person name="Kellis M."/>
            <person name="Gelbart W."/>
            <person name="Iyer V.N."/>
            <person name="Pollard D.A."/>
            <person name="Sackton T.B."/>
            <person name="Larracuente A.M."/>
            <person name="Singh N.D."/>
            <person name="Abad J.P."/>
            <person name="Abt D.N."/>
            <person name="Adryan B."/>
            <person name="Aguade M."/>
            <person name="Akashi H."/>
            <person name="Anderson W.W."/>
            <person name="Aquadro C.F."/>
            <person name="Ardell D.H."/>
            <person name="Arguello R."/>
            <person name="Artieri C.G."/>
            <person name="Barbash D.A."/>
            <person name="Barker D."/>
            <person name="Barsanti P."/>
            <person name="Batterham P."/>
            <person name="Batzoglou S."/>
            <person name="Begun D."/>
            <person name="Bhutkar A."/>
            <person name="Blanco E."/>
            <person name="Bosak S.A."/>
            <person name="Bradley R.K."/>
            <person name="Brand A.D."/>
            <person name="Brent M.R."/>
            <person name="Brooks A.N."/>
            <person name="Brown R.H."/>
            <person name="Butlin R.K."/>
            <person name="Caggese C."/>
            <person name="Calvi B.R."/>
            <person name="Bernardo de Carvalho A."/>
            <person name="Caspi A."/>
            <person name="Castrezana S."/>
            <person name="Celniker S.E."/>
            <person name="Chang J.L."/>
            <person name="Chapple C."/>
            <person name="Chatterji S."/>
            <person name="Chinwalla A."/>
            <person name="Civetta A."/>
            <person name="Clifton S.W."/>
            <person name="Comeron J.M."/>
            <person name="Costello J.C."/>
            <person name="Coyne J.A."/>
            <person name="Daub J."/>
            <person name="David R.G."/>
            <person name="Delcher A.L."/>
            <person name="Delehaunty K."/>
            <person name="Do C.B."/>
            <person name="Ebling H."/>
            <person name="Edwards K."/>
            <person name="Eickbush T."/>
            <person name="Evans J.D."/>
            <person name="Filipski A."/>
            <person name="Findeiss S."/>
            <person name="Freyhult E."/>
            <person name="Fulton L."/>
            <person name="Fulton R."/>
            <person name="Garcia A.C."/>
            <person name="Gardiner A."/>
            <person name="Garfield D.A."/>
            <person name="Garvin B.E."/>
            <person name="Gibson G."/>
            <person name="Gilbert D."/>
            <person name="Gnerre S."/>
            <person name="Godfrey J."/>
            <person name="Good R."/>
            <person name="Gotea V."/>
            <person name="Gravely B."/>
            <person name="Greenberg A.J."/>
            <person name="Griffiths-Jones S."/>
            <person name="Gross S."/>
            <person name="Guigo R."/>
            <person name="Gustafson E.A."/>
            <person name="Haerty W."/>
            <person name="Hahn M.W."/>
            <person name="Halligan D.L."/>
            <person name="Halpern A.L."/>
            <person name="Halter G.M."/>
            <person name="Han M.V."/>
            <person name="Heger A."/>
            <person name="Hillier L."/>
            <person name="Hinrichs A.S."/>
            <person name="Holmes I."/>
            <person name="Hoskins R.A."/>
            <person name="Hubisz M.J."/>
            <person name="Hultmark D."/>
            <person name="Huntley M.A."/>
            <person name="Jaffe D.B."/>
            <person name="Jagadeeshan S."/>
            <person name="Jeck W.R."/>
            <person name="Johnson J."/>
            <person name="Jones C.D."/>
            <person name="Jordan W.C."/>
            <person name="Karpen G.H."/>
            <person name="Kataoka E."/>
            <person name="Keightley P.D."/>
            <person name="Kheradpour P."/>
            <person name="Kirkness E.F."/>
            <person name="Koerich L.B."/>
            <person name="Kristiansen K."/>
            <person name="Kudrna D."/>
            <person name="Kulathinal R.J."/>
            <person name="Kumar S."/>
            <person name="Kwok R."/>
            <person name="Lander E."/>
            <person name="Langley C.H."/>
            <person name="Lapoint R."/>
            <person name="Lazzaro B.P."/>
            <person name="Lee S.J."/>
            <person name="Levesque L."/>
            <person name="Li R."/>
            <person name="Lin C.F."/>
            <person name="Lin M.F."/>
            <person name="Lindblad-Toh K."/>
            <person name="Llopart A."/>
            <person name="Long M."/>
            <person name="Low L."/>
            <person name="Lozovsky E."/>
            <person name="Lu J."/>
            <person name="Luo M."/>
            <person name="Machado C.A."/>
            <person name="Makalowski W."/>
            <person name="Marzo M."/>
            <person name="Matsuda M."/>
            <person name="Matzkin L."/>
            <person name="McAllister B."/>
            <person name="McBride C.S."/>
            <person name="McKernan B."/>
            <person name="McKernan K."/>
            <person name="Mendez-Lago M."/>
            <person name="Minx P."/>
            <person name="Mollenhauer M.U."/>
            <person name="Montooth K."/>
            <person name="Mount S.M."/>
            <person name="Mu X."/>
            <person name="Myers E."/>
            <person name="Negre B."/>
            <person name="Newfeld S."/>
            <person name="Nielsen R."/>
            <person name="Noor M.A."/>
            <person name="O'Grady P."/>
            <person name="Pachter L."/>
            <person name="Papaceit M."/>
            <person name="Parisi M.J."/>
            <person name="Parisi M."/>
            <person name="Parts L."/>
            <person name="Pedersen J.S."/>
            <person name="Pesole G."/>
            <person name="Phillippy A.M."/>
            <person name="Ponting C.P."/>
            <person name="Pop M."/>
            <person name="Porcelli D."/>
            <person name="Powell J.R."/>
            <person name="Prohaska S."/>
            <person name="Pruitt K."/>
            <person name="Puig M."/>
            <person name="Quesneville H."/>
            <person name="Ram K.R."/>
            <person name="Rand D."/>
            <person name="Rasmussen M.D."/>
            <person name="Reed L.K."/>
            <person name="Reenan R."/>
            <person name="Reily A."/>
            <person name="Remington K.A."/>
            <person name="Rieger T.T."/>
            <person name="Ritchie M.G."/>
            <person name="Robin C."/>
            <person name="Rogers Y.H."/>
            <person name="Rohde C."/>
            <person name="Rozas J."/>
            <person name="Rubenfield M.J."/>
            <person name="Ruiz A."/>
            <person name="Russo S."/>
            <person name="Salzberg S.L."/>
            <person name="Sanchez-Gracia A."/>
            <person name="Saranga D.J."/>
            <person name="Sato H."/>
            <person name="Schaeffer S.W."/>
            <person name="Schatz M.C."/>
            <person name="Schlenke T."/>
            <person name="Schwartz R."/>
            <person name="Segarra C."/>
            <person name="Singh R.S."/>
            <person name="Sirot L."/>
            <person name="Sirota M."/>
            <person name="Sisneros N.B."/>
            <person name="Smith C.D."/>
            <person name="Smith T.F."/>
            <person name="Spieth J."/>
            <person name="Stage D.E."/>
            <person name="Stark A."/>
            <person name="Stephan W."/>
            <person name="Strausberg R.L."/>
            <person name="Strempel S."/>
            <person name="Sturgill D."/>
            <person name="Sutton G."/>
            <person name="Sutton G.G."/>
            <person name="Tao W."/>
            <person name="Teichmann S."/>
            <person name="Tobari Y.N."/>
            <person name="Tomimura Y."/>
            <person name="Tsolas J.M."/>
            <person name="Valente V.L."/>
            <person name="Venter E."/>
            <person name="Venter J.C."/>
            <person name="Vicario S."/>
            <person name="Vieira F.G."/>
            <person name="Vilella A.J."/>
            <person name="Villasante A."/>
            <person name="Walenz B."/>
            <person name="Wang J."/>
            <person name="Wasserman M."/>
            <person name="Watts T."/>
            <person name="Wilson D."/>
            <person name="Wilson R.K."/>
            <person name="Wing R.A."/>
            <person name="Wolfner M.F."/>
            <person name="Wong A."/>
            <person name="Wong G.K."/>
            <person name="Wu C.I."/>
            <person name="Wu G."/>
            <person name="Yamamoto D."/>
            <person name="Yang H.P."/>
            <person name="Yang S.P."/>
            <person name="Yorke J.A."/>
            <person name="Yoshida K."/>
            <person name="Zdobnov E."/>
            <person name="Zhang P."/>
            <person name="Zhang Y."/>
            <person name="Zimin A.V."/>
            <person name="Baldwin J."/>
            <person name="Abdouelleil A."/>
            <person name="Abdulkadir J."/>
            <person name="Abebe A."/>
            <person name="Abera B."/>
            <person name="Abreu J."/>
            <person name="Acer S.C."/>
            <person name="Aftuck L."/>
            <person name="Alexander A."/>
            <person name="An P."/>
            <person name="Anderson E."/>
            <person name="Anderson S."/>
            <person name="Arachi H."/>
            <person name="Azer M."/>
            <person name="Bachantsang P."/>
            <person name="Barry A."/>
            <person name="Bayul T."/>
            <person name="Berlin A."/>
            <person name="Bessette D."/>
            <person name="Bloom T."/>
            <person name="Blye J."/>
            <person name="Boguslavskiy L."/>
            <person name="Bonnet C."/>
            <person name="Boukhgalter B."/>
            <person name="Bourzgui I."/>
            <person name="Brown A."/>
            <person name="Cahill P."/>
            <person name="Channer S."/>
            <person name="Cheshatsang Y."/>
            <person name="Chuda L."/>
            <person name="Citroen M."/>
            <person name="Collymore A."/>
            <person name="Cooke P."/>
            <person name="Costello M."/>
            <person name="D'Aco K."/>
            <person name="Daza R."/>
            <person name="De Haan G."/>
            <person name="DeGray S."/>
            <person name="DeMaso C."/>
            <person name="Dhargay N."/>
            <person name="Dooley K."/>
            <person name="Dooley E."/>
            <person name="Doricent M."/>
            <person name="Dorje P."/>
            <person name="Dorjee K."/>
            <person name="Dupes A."/>
            <person name="Elong R."/>
            <person name="Falk J."/>
            <person name="Farina A."/>
            <person name="Faro S."/>
            <person name="Ferguson D."/>
            <person name="Fisher S."/>
            <person name="Foley C.D."/>
            <person name="Franke A."/>
            <person name="Friedrich D."/>
            <person name="Gadbois L."/>
            <person name="Gearin G."/>
            <person name="Gearin C.R."/>
            <person name="Giannoukos G."/>
            <person name="Goode T."/>
            <person name="Graham J."/>
            <person name="Grandbois E."/>
            <person name="Grewal S."/>
            <person name="Gyaltsen K."/>
            <person name="Hafez N."/>
            <person name="Hagos B."/>
            <person name="Hall J."/>
            <person name="Henson C."/>
            <person name="Hollinger A."/>
            <person name="Honan T."/>
            <person name="Huard M.D."/>
            <person name="Hughes L."/>
            <person name="Hurhula B."/>
            <person name="Husby M.E."/>
            <person name="Kamat A."/>
            <person name="Kanga B."/>
            <person name="Kashin S."/>
            <person name="Khazanovich D."/>
            <person name="Kisner P."/>
            <person name="Lance K."/>
            <person name="Lara M."/>
            <person name="Lee W."/>
            <person name="Lennon N."/>
            <person name="Letendre F."/>
            <person name="LeVine R."/>
            <person name="Lipovsky A."/>
            <person name="Liu X."/>
            <person name="Liu J."/>
            <person name="Liu S."/>
            <person name="Lokyitsang T."/>
            <person name="Lokyitsang Y."/>
            <person name="Lubonja R."/>
            <person name="Lui A."/>
            <person name="MacDonald P."/>
            <person name="Magnisalis V."/>
            <person name="Maru K."/>
            <person name="Matthews C."/>
            <person name="McCusker W."/>
            <person name="McDonough S."/>
            <person name="Mehta T."/>
            <person name="Meldrim J."/>
            <person name="Meneus L."/>
            <person name="Mihai O."/>
            <person name="Mihalev A."/>
            <person name="Mihova T."/>
            <person name="Mittelman R."/>
            <person name="Mlenga V."/>
            <person name="Montmayeur A."/>
            <person name="Mulrain L."/>
            <person name="Navidi A."/>
            <person name="Naylor J."/>
            <person name="Negash T."/>
            <person name="Nguyen T."/>
            <person name="Nguyen N."/>
            <person name="Nicol R."/>
            <person name="Norbu C."/>
            <person name="Norbu N."/>
            <person name="Novod N."/>
            <person name="O'Neill B."/>
            <person name="Osman S."/>
            <person name="Markiewicz E."/>
            <person name="Oyono O.L."/>
            <person name="Patti C."/>
            <person name="Phunkhang P."/>
            <person name="Pierre F."/>
            <person name="Priest M."/>
            <person name="Raghuraman S."/>
            <person name="Rege F."/>
            <person name="Reyes R."/>
            <person name="Rise C."/>
            <person name="Rogov P."/>
            <person name="Ross K."/>
            <person name="Ryan E."/>
            <person name="Settipalli S."/>
            <person name="Shea T."/>
            <person name="Sherpa N."/>
            <person name="Shi L."/>
            <person name="Shih D."/>
            <person name="Sparrow T."/>
            <person name="Spaulding J."/>
            <person name="Stalker J."/>
            <person name="Stange-Thomann N."/>
            <person name="Stavropoulos S."/>
            <person name="Stone C."/>
            <person name="Strader C."/>
            <person name="Tesfaye S."/>
            <person name="Thomson T."/>
            <person name="Thoulutsang Y."/>
            <person name="Thoulutsang D."/>
            <person name="Topham K."/>
            <person name="Topping I."/>
            <person name="Tsamla T."/>
            <person name="Vassiliev H."/>
            <person name="Vo A."/>
            <person name="Wangchuk T."/>
            <person name="Wangdi T."/>
            <person name="Weiand M."/>
            <person name="Wilkinson J."/>
            <person name="Wilson A."/>
            <person name="Yadav S."/>
            <person name="Young G."/>
            <person name="Yu Q."/>
            <person name="Zembek L."/>
            <person name="Zhong D."/>
            <person name="Zimmer A."/>
            <person name="Zwirko Z."/>
            <person name="Jaffe D.B."/>
            <person name="Alvarez P."/>
            <person name="Brockman W."/>
            <person name="Butler J."/>
            <person name="Chin C."/>
            <person name="Gnerre S."/>
            <person name="Grabherr M."/>
            <person name="Kleber M."/>
            <person name="Mauceli E."/>
            <person name="MacCallum I."/>
        </authorList>
    </citation>
    <scope>NUCLEOTIDE SEQUENCE [LARGE SCALE GENOMIC DNA]</scope>
    <source>
        <strain evidence="11">Tai18E2 / Tucson 14021-0261.01</strain>
    </source>
</reference>
<organism evidence="10 11">
    <name type="scientific">Drosophila yakuba</name>
    <name type="common">Fruit fly</name>
    <dbReference type="NCBI Taxonomy" id="7245"/>
    <lineage>
        <taxon>Eukaryota</taxon>
        <taxon>Metazoa</taxon>
        <taxon>Ecdysozoa</taxon>
        <taxon>Arthropoda</taxon>
        <taxon>Hexapoda</taxon>
        <taxon>Insecta</taxon>
        <taxon>Pterygota</taxon>
        <taxon>Neoptera</taxon>
        <taxon>Endopterygota</taxon>
        <taxon>Diptera</taxon>
        <taxon>Brachycera</taxon>
        <taxon>Muscomorpha</taxon>
        <taxon>Ephydroidea</taxon>
        <taxon>Drosophilidae</taxon>
        <taxon>Drosophila</taxon>
        <taxon>Sophophora</taxon>
    </lineage>
</organism>
<feature type="domain" description="C2H2-type" evidence="9">
    <location>
        <begin position="262"/>
        <end position="284"/>
    </location>
</feature>
<dbReference type="GO" id="GO:0036059">
    <property type="term" value="P:nephrocyte diaphragm assembly"/>
    <property type="evidence" value="ECO:0007669"/>
    <property type="project" value="EnsemblMetazoa"/>
</dbReference>
<dbReference type="KEGG" id="dya:Dyak_GE16834"/>
<keyword evidence="4 7" id="KW-0863">Zinc-finger</keyword>
<feature type="domain" description="C2H2-type" evidence="9">
    <location>
        <begin position="232"/>
        <end position="261"/>
    </location>
</feature>
<evidence type="ECO:0000256" key="2">
    <source>
        <dbReference type="ARBA" id="ARBA00022723"/>
    </source>
</evidence>
<dbReference type="GO" id="GO:0008270">
    <property type="term" value="F:zinc ion binding"/>
    <property type="evidence" value="ECO:0007669"/>
    <property type="project" value="UniProtKB-KW"/>
</dbReference>
<evidence type="ECO:0000256" key="4">
    <source>
        <dbReference type="ARBA" id="ARBA00022771"/>
    </source>
</evidence>
<evidence type="ECO:0000259" key="9">
    <source>
        <dbReference type="PROSITE" id="PS50157"/>
    </source>
</evidence>
<dbReference type="GO" id="GO:0000978">
    <property type="term" value="F:RNA polymerase II cis-regulatory region sequence-specific DNA binding"/>
    <property type="evidence" value="ECO:0007669"/>
    <property type="project" value="TreeGrafter"/>
</dbReference>
<dbReference type="PROSITE" id="PS50157">
    <property type="entry name" value="ZINC_FINGER_C2H2_2"/>
    <property type="match status" value="3"/>
</dbReference>
<dbReference type="PROSITE" id="PS00028">
    <property type="entry name" value="ZINC_FINGER_C2H2_1"/>
    <property type="match status" value="3"/>
</dbReference>
<dbReference type="PhylomeDB" id="B4Q021"/>
<dbReference type="eggNOG" id="KOG1721">
    <property type="taxonomic scope" value="Eukaryota"/>
</dbReference>
<dbReference type="FunFam" id="3.30.160.60:FF:002299">
    <property type="entry name" value="Krueppel factor 15"/>
    <property type="match status" value="1"/>
</dbReference>
<feature type="compositionally biased region" description="Low complexity" evidence="8">
    <location>
        <begin position="165"/>
        <end position="182"/>
    </location>
</feature>
<keyword evidence="5" id="KW-0862">Zinc</keyword>
<dbReference type="OMA" id="PLCTDNC"/>
<dbReference type="AlphaFoldDB" id="B4Q021"/>
<keyword evidence="11" id="KW-1185">Reference proteome</keyword>
<dbReference type="SMART" id="SM00355">
    <property type="entry name" value="ZnF_C2H2"/>
    <property type="match status" value="3"/>
</dbReference>
<dbReference type="Proteomes" id="UP000002282">
    <property type="component" value="Chromosome X"/>
</dbReference>
<gene>
    <name evidence="10" type="primary">Dyak\GE16834</name>
    <name evidence="10" type="synonym">dyak_GLEANR_18218</name>
    <name evidence="10" type="synonym">GE16834</name>
    <name evidence="10" type="ORF">Dyak_GE16834</name>
</gene>
<evidence type="ECO:0000256" key="7">
    <source>
        <dbReference type="PROSITE-ProRule" id="PRU00042"/>
    </source>
</evidence>
<dbReference type="GO" id="GO:0061320">
    <property type="term" value="P:pericardial nephrocyte differentiation"/>
    <property type="evidence" value="ECO:0007669"/>
    <property type="project" value="EnsemblMetazoa"/>
</dbReference>
<evidence type="ECO:0000256" key="1">
    <source>
        <dbReference type="ARBA" id="ARBA00004123"/>
    </source>
</evidence>
<keyword evidence="3" id="KW-0677">Repeat</keyword>
<dbReference type="PANTHER" id="PTHR23235">
    <property type="entry name" value="KRUEPPEL-LIKE TRANSCRIPTION FACTOR"/>
    <property type="match status" value="1"/>
</dbReference>
<dbReference type="FunFam" id="3.30.160.60:FF:002692">
    <property type="entry name" value="Kruppel-like factor 15"/>
    <property type="match status" value="1"/>
</dbReference>
<dbReference type="SUPFAM" id="SSF57667">
    <property type="entry name" value="beta-beta-alpha zinc fingers"/>
    <property type="match status" value="2"/>
</dbReference>
<dbReference type="FunFam" id="3.30.160.60:FF:000018">
    <property type="entry name" value="Krueppel-like factor 15"/>
    <property type="match status" value="1"/>
</dbReference>
<dbReference type="GO" id="GO:0005634">
    <property type="term" value="C:nucleus"/>
    <property type="evidence" value="ECO:0007669"/>
    <property type="project" value="UniProtKB-SubCell"/>
</dbReference>
<evidence type="ECO:0000256" key="5">
    <source>
        <dbReference type="ARBA" id="ARBA00022833"/>
    </source>
</evidence>
<feature type="region of interest" description="Disordered" evidence="8">
    <location>
        <begin position="146"/>
        <end position="192"/>
    </location>
</feature>
<dbReference type="InterPro" id="IPR013087">
    <property type="entry name" value="Znf_C2H2_type"/>
</dbReference>
<dbReference type="Pfam" id="PF00096">
    <property type="entry name" value="zf-C2H2"/>
    <property type="match status" value="3"/>
</dbReference>
<dbReference type="InterPro" id="IPR036236">
    <property type="entry name" value="Znf_C2H2_sf"/>
</dbReference>
<dbReference type="GO" id="GO:0000981">
    <property type="term" value="F:DNA-binding transcription factor activity, RNA polymerase II-specific"/>
    <property type="evidence" value="ECO:0007669"/>
    <property type="project" value="TreeGrafter"/>
</dbReference>
<dbReference type="EMBL" id="CM000162">
    <property type="protein sequence ID" value="EDX01173.1"/>
    <property type="molecule type" value="Genomic_DNA"/>
</dbReference>
<name>B4Q021_DROYA</name>
<dbReference type="GO" id="GO:0010272">
    <property type="term" value="P:response to silver ion"/>
    <property type="evidence" value="ECO:0007669"/>
    <property type="project" value="EnsemblMetazoa"/>
</dbReference>
<evidence type="ECO:0000256" key="3">
    <source>
        <dbReference type="ARBA" id="ARBA00022737"/>
    </source>
</evidence>
<dbReference type="PANTHER" id="PTHR23235:SF120">
    <property type="entry name" value="KRUPPEL-LIKE FACTOR 15"/>
    <property type="match status" value="1"/>
</dbReference>
<protein>
    <recommendedName>
        <fullName evidence="9">C2H2-type domain-containing protein</fullName>
    </recommendedName>
</protein>
<evidence type="ECO:0000256" key="6">
    <source>
        <dbReference type="ARBA" id="ARBA00023242"/>
    </source>
</evidence>
<evidence type="ECO:0000256" key="8">
    <source>
        <dbReference type="SAM" id="MobiDB-lite"/>
    </source>
</evidence>
<evidence type="ECO:0000313" key="10">
    <source>
        <dbReference type="EMBL" id="EDX01173.1"/>
    </source>
</evidence>
<dbReference type="GO" id="GO:0061321">
    <property type="term" value="P:garland nephrocyte differentiation"/>
    <property type="evidence" value="ECO:0007669"/>
    <property type="project" value="EnsemblMetazoa"/>
</dbReference>
<keyword evidence="2" id="KW-0479">Metal-binding</keyword>
<keyword evidence="6" id="KW-0539">Nucleus</keyword>
<dbReference type="HOGENOM" id="CLU_1005656_0_0_1"/>
<dbReference type="OrthoDB" id="4748970at2759"/>
<reference evidence="10 11" key="2">
    <citation type="journal article" date="2007" name="PLoS Biol.">
        <title>Principles of genome evolution in the Drosophila melanogaster species group.</title>
        <authorList>
            <person name="Ranz J.M."/>
            <person name="Maurin D."/>
            <person name="Chan Y.S."/>
            <person name="von Grotthuss M."/>
            <person name="Hillier L.W."/>
            <person name="Roote J."/>
            <person name="Ashburner M."/>
            <person name="Bergman C.M."/>
        </authorList>
    </citation>
    <scope>NUCLEOTIDE SEQUENCE [LARGE SCALE GENOMIC DNA]</scope>
    <source>
        <strain evidence="11">Tai18E2 / Tucson 14021-0261.01</strain>
    </source>
</reference>
<comment type="subcellular location">
    <subcellularLocation>
        <location evidence="1">Nucleus</location>
    </subcellularLocation>
</comment>
<proteinExistence type="predicted"/>
<sequence length="316" mass="35416">MDFFATGGFQQLYSDLEEEPLAAGDALLNVISVGDFESSYVDSNYITNYNQLEFEESDYYGIITLDSNNNNNNSGSGNVQVDLSYGEDPSLFIDFNDLTVCPPDLSDWEQRLLDNYVEIPELVDFLPERTPLCTDNCADFLEESNSNLRLTGPPTSEIFDPDRLSSSSGSCEPASPADAAAPPTAPPPALQMSENAAGERGYLCTFGNCEKIYAKPAHLKAHLRRHLGEKPYVCSWPDCVWRFSRSDELARHKRSHSGVKPYKCDYCSKCFARSDHLTKHRKVHERRLLAATRAGKSLFSDDLYAVRPGRKRKNQL</sequence>
<evidence type="ECO:0000313" key="11">
    <source>
        <dbReference type="Proteomes" id="UP000002282"/>
    </source>
</evidence>
<dbReference type="Gene3D" id="3.30.160.60">
    <property type="entry name" value="Classic Zinc Finger"/>
    <property type="match status" value="3"/>
</dbReference>
<accession>B4Q021</accession>
<feature type="domain" description="C2H2-type" evidence="9">
    <location>
        <begin position="202"/>
        <end position="231"/>
    </location>
</feature>